<feature type="transmembrane region" description="Helical" evidence="9">
    <location>
        <begin position="461"/>
        <end position="484"/>
    </location>
</feature>
<dbReference type="PANTHER" id="PTHR23502:SF151">
    <property type="entry name" value="MAJOR FACILITATOR SUPERFAMILY (MFS) PROFILE DOMAIN-CONTAINING PROTEIN"/>
    <property type="match status" value="1"/>
</dbReference>
<feature type="domain" description="Major facilitator superfamily (MFS) profile" evidence="10">
    <location>
        <begin position="43"/>
        <end position="486"/>
    </location>
</feature>
<feature type="transmembrane region" description="Helical" evidence="9">
    <location>
        <begin position="74"/>
        <end position="97"/>
    </location>
</feature>
<keyword evidence="5 9" id="KW-0472">Membrane</keyword>
<keyword evidence="4 9" id="KW-1133">Transmembrane helix</keyword>
<feature type="transmembrane region" description="Helical" evidence="9">
    <location>
        <begin position="279"/>
        <end position="303"/>
    </location>
</feature>
<feature type="compositionally biased region" description="Basic and acidic residues" evidence="8">
    <location>
        <begin position="1"/>
        <end position="15"/>
    </location>
</feature>
<evidence type="ECO:0000256" key="6">
    <source>
        <dbReference type="ARBA" id="ARBA00023180"/>
    </source>
</evidence>
<keyword evidence="3 9" id="KW-0812">Transmembrane</keyword>
<evidence type="ECO:0000313" key="11">
    <source>
        <dbReference type="EMBL" id="KAK5168374.1"/>
    </source>
</evidence>
<dbReference type="PANTHER" id="PTHR23502">
    <property type="entry name" value="MAJOR FACILITATOR SUPERFAMILY"/>
    <property type="match status" value="1"/>
</dbReference>
<dbReference type="InterPro" id="IPR020846">
    <property type="entry name" value="MFS_dom"/>
</dbReference>
<dbReference type="GO" id="GO:0005886">
    <property type="term" value="C:plasma membrane"/>
    <property type="evidence" value="ECO:0007669"/>
    <property type="project" value="TreeGrafter"/>
</dbReference>
<feature type="transmembrane region" description="Helical" evidence="9">
    <location>
        <begin position="434"/>
        <end position="455"/>
    </location>
</feature>
<feature type="transmembrane region" description="Helical" evidence="9">
    <location>
        <begin position="315"/>
        <end position="337"/>
    </location>
</feature>
<dbReference type="Pfam" id="PF07690">
    <property type="entry name" value="MFS_1"/>
    <property type="match status" value="1"/>
</dbReference>
<dbReference type="AlphaFoldDB" id="A0AAV9P681"/>
<feature type="transmembrane region" description="Helical" evidence="9">
    <location>
        <begin position="109"/>
        <end position="128"/>
    </location>
</feature>
<feature type="transmembrane region" description="Helical" evidence="9">
    <location>
        <begin position="134"/>
        <end position="158"/>
    </location>
</feature>
<dbReference type="GO" id="GO:0140115">
    <property type="term" value="P:export across plasma membrane"/>
    <property type="evidence" value="ECO:0007669"/>
    <property type="project" value="UniProtKB-ARBA"/>
</dbReference>
<evidence type="ECO:0000259" key="10">
    <source>
        <dbReference type="PROSITE" id="PS50850"/>
    </source>
</evidence>
<dbReference type="InterPro" id="IPR011701">
    <property type="entry name" value="MFS"/>
</dbReference>
<dbReference type="PROSITE" id="PS50850">
    <property type="entry name" value="MFS"/>
    <property type="match status" value="1"/>
</dbReference>
<dbReference type="EMBL" id="JAVRRT010000010">
    <property type="protein sequence ID" value="KAK5168374.1"/>
    <property type="molecule type" value="Genomic_DNA"/>
</dbReference>
<comment type="function">
    <text evidence="7">MFS-type transporter; part of the gene cluster that mediates the biosynthesis of squalestatin S1 (SQS1, also known as zaragozic acid A), a heavily oxidized fungal polyketide that offers potent cholesterol lowering activity by targeting squalene synthase (SS).</text>
</comment>
<dbReference type="GO" id="GO:0015137">
    <property type="term" value="F:citrate transmembrane transporter activity"/>
    <property type="evidence" value="ECO:0007669"/>
    <property type="project" value="UniProtKB-ARBA"/>
</dbReference>
<feature type="transmembrane region" description="Helical" evidence="9">
    <location>
        <begin position="170"/>
        <end position="191"/>
    </location>
</feature>
<feature type="transmembrane region" description="Helical" evidence="9">
    <location>
        <begin position="197"/>
        <end position="217"/>
    </location>
</feature>
<comment type="caution">
    <text evidence="11">The sequence shown here is derived from an EMBL/GenBank/DDBJ whole genome shotgun (WGS) entry which is preliminary data.</text>
</comment>
<evidence type="ECO:0000256" key="5">
    <source>
        <dbReference type="ARBA" id="ARBA00023136"/>
    </source>
</evidence>
<dbReference type="FunFam" id="1.20.1250.20:FF:000172">
    <property type="entry name" value="MFS multidrug resistance transporter"/>
    <property type="match status" value="1"/>
</dbReference>
<accession>A0AAV9P681</accession>
<evidence type="ECO:0000313" key="12">
    <source>
        <dbReference type="Proteomes" id="UP001337655"/>
    </source>
</evidence>
<evidence type="ECO:0000256" key="8">
    <source>
        <dbReference type="SAM" id="MobiDB-lite"/>
    </source>
</evidence>
<feature type="transmembrane region" description="Helical" evidence="9">
    <location>
        <begin position="396"/>
        <end position="422"/>
    </location>
</feature>
<dbReference type="PRINTS" id="PR01035">
    <property type="entry name" value="TCRTETA"/>
</dbReference>
<feature type="region of interest" description="Disordered" evidence="8">
    <location>
        <begin position="1"/>
        <end position="29"/>
    </location>
</feature>
<dbReference type="Gene3D" id="1.20.1250.20">
    <property type="entry name" value="MFS general substrate transporter like domains"/>
    <property type="match status" value="1"/>
</dbReference>
<proteinExistence type="predicted"/>
<organism evidence="11 12">
    <name type="scientific">Saxophila tyrrhenica</name>
    <dbReference type="NCBI Taxonomy" id="1690608"/>
    <lineage>
        <taxon>Eukaryota</taxon>
        <taxon>Fungi</taxon>
        <taxon>Dikarya</taxon>
        <taxon>Ascomycota</taxon>
        <taxon>Pezizomycotina</taxon>
        <taxon>Dothideomycetes</taxon>
        <taxon>Dothideomycetidae</taxon>
        <taxon>Mycosphaerellales</taxon>
        <taxon>Extremaceae</taxon>
        <taxon>Saxophila</taxon>
    </lineage>
</organism>
<dbReference type="RefSeq" id="XP_064657984.1">
    <property type="nucleotide sequence ID" value="XM_064804183.1"/>
</dbReference>
<protein>
    <recommendedName>
        <fullName evidence="10">Major facilitator superfamily (MFS) profile domain-containing protein</fullName>
    </recommendedName>
</protein>
<dbReference type="Gene3D" id="1.20.1720.10">
    <property type="entry name" value="Multidrug resistance protein D"/>
    <property type="match status" value="1"/>
</dbReference>
<evidence type="ECO:0000256" key="2">
    <source>
        <dbReference type="ARBA" id="ARBA00022448"/>
    </source>
</evidence>
<gene>
    <name evidence="11" type="ORF">LTR77_006944</name>
</gene>
<dbReference type="SUPFAM" id="SSF103473">
    <property type="entry name" value="MFS general substrate transporter"/>
    <property type="match status" value="1"/>
</dbReference>
<dbReference type="GeneID" id="89928282"/>
<reference evidence="11 12" key="1">
    <citation type="submission" date="2023-08" db="EMBL/GenBank/DDBJ databases">
        <title>Black Yeasts Isolated from many extreme environments.</title>
        <authorList>
            <person name="Coleine C."/>
            <person name="Stajich J.E."/>
            <person name="Selbmann L."/>
        </authorList>
    </citation>
    <scope>NUCLEOTIDE SEQUENCE [LARGE SCALE GENOMIC DNA]</scope>
    <source>
        <strain evidence="11 12">CCFEE 5935</strain>
    </source>
</reference>
<evidence type="ECO:0000256" key="4">
    <source>
        <dbReference type="ARBA" id="ARBA00022989"/>
    </source>
</evidence>
<evidence type="ECO:0000256" key="1">
    <source>
        <dbReference type="ARBA" id="ARBA00004141"/>
    </source>
</evidence>
<keyword evidence="6" id="KW-0325">Glycoprotein</keyword>
<dbReference type="FunFam" id="1.20.1720.10:FF:000009">
    <property type="entry name" value="MFS multidrug transporter"/>
    <property type="match status" value="1"/>
</dbReference>
<dbReference type="InterPro" id="IPR036259">
    <property type="entry name" value="MFS_trans_sf"/>
</dbReference>
<feature type="transmembrane region" description="Helical" evidence="9">
    <location>
        <begin position="41"/>
        <end position="62"/>
    </location>
</feature>
<evidence type="ECO:0000256" key="3">
    <source>
        <dbReference type="ARBA" id="ARBA00022692"/>
    </source>
</evidence>
<dbReference type="Proteomes" id="UP001337655">
    <property type="component" value="Unassembled WGS sequence"/>
</dbReference>
<feature type="transmembrane region" description="Helical" evidence="9">
    <location>
        <begin position="371"/>
        <end position="390"/>
    </location>
</feature>
<name>A0AAV9P681_9PEZI</name>
<dbReference type="InterPro" id="IPR001958">
    <property type="entry name" value="Tet-R_TetA/multi-R_MdtG-like"/>
</dbReference>
<evidence type="ECO:0000256" key="9">
    <source>
        <dbReference type="SAM" id="Phobius"/>
    </source>
</evidence>
<evidence type="ECO:0000256" key="7">
    <source>
        <dbReference type="ARBA" id="ARBA00056296"/>
    </source>
</evidence>
<keyword evidence="12" id="KW-1185">Reference proteome</keyword>
<comment type="subcellular location">
    <subcellularLocation>
        <location evidence="1">Membrane</location>
        <topology evidence="1">Multi-pass membrane protein</topology>
    </subcellularLocation>
</comment>
<keyword evidence="2" id="KW-0813">Transport</keyword>
<sequence length="493" mass="53083">MKPESHQDQTARPERPSPTAELEKPTTPNEVYSTFTHHQKWLLMILVSTAATFSGFASNIYFPALPTIANDLDVSVTLVNLTVTTYMIFQGLAPSIWGAVADVKGRRMAYMCTFIVFLGACIGLANMQNYATLLVLRCLQSTGSASTIAIGSGVIGDITTRAERGGMMGVFQAGLLVPLAAGPIIGGALAGSLGWRSIFWFLTMYSGVFLIVLLLAFPETLRSLVGNGSLQPTNLLHRHPLALYQRYQTPSSKPQDHPVQPHKPIDFLAPLRILANKRAILPIAFLAIYYTTWQMSITAMSTLFTRIYHLSETQIGLTFIANGVGAMLGTLVTGKVLDMEYRRAQSVHSVCSEGEAQQEKLFPIERARLRLLPLFAVAQCGALLTFGWTLEYGVHISVPIIATFVTGWTAVSIQAMVSTYMVDLFPENSASASAAVNLARCLVGAGGTAGVEGLITALGVGWALTVVVGVMGIGLVGLGLQGWLRKRGGDDEK</sequence>